<dbReference type="PATRIC" id="fig|1698281.3.peg.52"/>
<comment type="similarity">
    <text evidence="1">Belongs to the HerA family.</text>
</comment>
<dbReference type="EMBL" id="LHYF01000011">
    <property type="protein sequence ID" value="KXB07075.1"/>
    <property type="molecule type" value="Genomic_DNA"/>
</dbReference>
<sequence length="730" mass="82301">MIQSRIENGKVYLGQKGEEKPNGDWSLSIGRAVNRKNEEVLLDSSNPHVIFVCGTRGSGKSYTLGVLSEELAENNPDVGAVIVDPIGVFWSMKYPNQEKSELELLKEMDLKPHGIDNVRVFIPSGYKSDIPDETFDTEFSFRPNSLHTEDWCLTFGIDRYSPQGLLLEKAVEKIQTGYTRELGDKLEGGSRDVPPNKNFTIDDLIDCINHDRELTSKEKGFRGSTRRALTSRLGAAKDWGIFGKRKRLSDLIRPGETSVIDISFLPENIGSLVLGILARKILAARKSAAREEAVKDLEGGEDSRSGSIPPTWLMVDEAHSFAPSSGKTAATDPLVEYVKQGRRPGLTAVLSTQQPSALNSKIISQLDILISHRLTFEDDIKEVRKRMPTSLPEDLKDQNSLKRLSEGTAIVADRQINRAFVASIRPRFSQHEGRERVTGSSNQGGESEEWDEELEGAKTQEDTGEESDVNTEFPKKEVEILSVPFHFERDEALEILKSERNRLLNILWITEEVKSVSKCYYPMWGSLIDYYPKGGEAINVKIQMDGLTGELLRRNEGRIMRTNGVRKLSELVSMERKAFFEILRNGPMTYENLRDSIRNGSKIKSSVDNLIEEGLIDSEEMESSQKLMLGENIEVPSDFSEKSLLAAEEIPDLEPILVPEDDKVDRIISEENMLETLESFGEIEIINRELFYYPYWIGELVNDGESRIVALDGVSGLRDEYAERMLRRRL</sequence>
<reference evidence="7 8" key="1">
    <citation type="journal article" date="2016" name="Sci. Rep.">
        <title>Metabolic traits of an uncultured archaeal lineage -MSBL1- from brine pools of the Red Sea.</title>
        <authorList>
            <person name="Mwirichia R."/>
            <person name="Alam I."/>
            <person name="Rashid M."/>
            <person name="Vinu M."/>
            <person name="Ba-Alawi W."/>
            <person name="Anthony Kamau A."/>
            <person name="Kamanda Ngugi D."/>
            <person name="Goker M."/>
            <person name="Klenk H.P."/>
            <person name="Bajic V."/>
            <person name="Stingl U."/>
        </authorList>
    </citation>
    <scope>NUCLEOTIDE SEQUENCE [LARGE SCALE GENOMIC DNA]</scope>
    <source>
        <strain evidence="7">SCGC-AAA382C18</strain>
    </source>
</reference>
<dbReference type="InterPro" id="IPR008571">
    <property type="entry name" value="HerA-like"/>
</dbReference>
<evidence type="ECO:0000313" key="8">
    <source>
        <dbReference type="Proteomes" id="UP000070404"/>
    </source>
</evidence>
<name>A0A133VKX1_9EURY</name>
<evidence type="ECO:0000256" key="2">
    <source>
        <dbReference type="ARBA" id="ARBA00034617"/>
    </source>
</evidence>
<evidence type="ECO:0000256" key="3">
    <source>
        <dbReference type="ARBA" id="ARBA00048954"/>
    </source>
</evidence>
<dbReference type="SUPFAM" id="SSF52540">
    <property type="entry name" value="P-loop containing nucleoside triphosphate hydrolases"/>
    <property type="match status" value="1"/>
</dbReference>
<dbReference type="PANTHER" id="PTHR42957">
    <property type="entry name" value="HELICASE MJ1565-RELATED"/>
    <property type="match status" value="1"/>
</dbReference>
<evidence type="ECO:0000256" key="4">
    <source>
        <dbReference type="ARBA" id="ARBA00048988"/>
    </source>
</evidence>
<evidence type="ECO:0000313" key="7">
    <source>
        <dbReference type="EMBL" id="KXB07075.1"/>
    </source>
</evidence>
<comment type="catalytic activity">
    <reaction evidence="4">
        <text>ATP + H2O = ADP + phosphate + H(+)</text>
        <dbReference type="Rhea" id="RHEA:13065"/>
        <dbReference type="ChEBI" id="CHEBI:15377"/>
        <dbReference type="ChEBI" id="CHEBI:15378"/>
        <dbReference type="ChEBI" id="CHEBI:30616"/>
        <dbReference type="ChEBI" id="CHEBI:43474"/>
        <dbReference type="ChEBI" id="CHEBI:456216"/>
        <dbReference type="EC" id="5.6.2.4"/>
    </reaction>
</comment>
<comment type="caution">
    <text evidence="7">The sequence shown here is derived from an EMBL/GenBank/DDBJ whole genome shotgun (WGS) entry which is preliminary data.</text>
</comment>
<evidence type="ECO:0000259" key="6">
    <source>
        <dbReference type="SMART" id="SM00382"/>
    </source>
</evidence>
<dbReference type="InterPro" id="IPR027417">
    <property type="entry name" value="P-loop_NTPase"/>
</dbReference>
<protein>
    <recommendedName>
        <fullName evidence="6">AAA+ ATPase domain-containing protein</fullName>
    </recommendedName>
</protein>
<dbReference type="PANTHER" id="PTHR42957:SF1">
    <property type="entry name" value="HELICASE MJ1565-RELATED"/>
    <property type="match status" value="1"/>
</dbReference>
<accession>A0A133VKX1</accession>
<feature type="domain" description="AAA+ ATPase" evidence="6">
    <location>
        <begin position="46"/>
        <end position="372"/>
    </location>
</feature>
<dbReference type="GO" id="GO:0043138">
    <property type="term" value="F:3'-5' DNA helicase activity"/>
    <property type="evidence" value="ECO:0007669"/>
    <property type="project" value="UniProtKB-EC"/>
</dbReference>
<dbReference type="Proteomes" id="UP000070404">
    <property type="component" value="Unassembled WGS sequence"/>
</dbReference>
<evidence type="ECO:0000256" key="1">
    <source>
        <dbReference type="ARBA" id="ARBA00007816"/>
    </source>
</evidence>
<evidence type="ECO:0000256" key="5">
    <source>
        <dbReference type="SAM" id="MobiDB-lite"/>
    </source>
</evidence>
<proteinExistence type="inferred from homology"/>
<keyword evidence="8" id="KW-1185">Reference proteome</keyword>
<dbReference type="SMART" id="SM00382">
    <property type="entry name" value="AAA"/>
    <property type="match status" value="1"/>
</dbReference>
<feature type="region of interest" description="Disordered" evidence="5">
    <location>
        <begin position="431"/>
        <end position="472"/>
    </location>
</feature>
<organism evidence="7 8">
    <name type="scientific">candidate division MSBL1 archaeon SCGC-AAA382C18</name>
    <dbReference type="NCBI Taxonomy" id="1698281"/>
    <lineage>
        <taxon>Archaea</taxon>
        <taxon>Methanobacteriati</taxon>
        <taxon>Methanobacteriota</taxon>
        <taxon>candidate division MSBL1</taxon>
    </lineage>
</organism>
<dbReference type="GO" id="GO:0043139">
    <property type="term" value="F:5'-3' DNA helicase activity"/>
    <property type="evidence" value="ECO:0007669"/>
    <property type="project" value="UniProtKB-EC"/>
</dbReference>
<comment type="catalytic activity">
    <reaction evidence="3">
        <text>ATP + H2O = ADP + phosphate + H(+)</text>
        <dbReference type="Rhea" id="RHEA:13065"/>
        <dbReference type="ChEBI" id="CHEBI:15377"/>
        <dbReference type="ChEBI" id="CHEBI:15378"/>
        <dbReference type="ChEBI" id="CHEBI:30616"/>
        <dbReference type="ChEBI" id="CHEBI:43474"/>
        <dbReference type="ChEBI" id="CHEBI:456216"/>
        <dbReference type="EC" id="5.6.2.3"/>
    </reaction>
</comment>
<gene>
    <name evidence="7" type="ORF">AKJ52_00985</name>
</gene>
<dbReference type="InterPro" id="IPR003593">
    <property type="entry name" value="AAA+_ATPase"/>
</dbReference>
<dbReference type="InterPro" id="IPR002789">
    <property type="entry name" value="HerA_central"/>
</dbReference>
<comment type="catalytic activity">
    <reaction evidence="2">
        <text>Couples ATP hydrolysis with the unwinding of duplex DNA by translocating in the 3'-5' direction.</text>
        <dbReference type="EC" id="5.6.2.4"/>
    </reaction>
</comment>
<dbReference type="Gene3D" id="3.40.50.300">
    <property type="entry name" value="P-loop containing nucleotide triphosphate hydrolases"/>
    <property type="match status" value="2"/>
</dbReference>
<dbReference type="Pfam" id="PF01935">
    <property type="entry name" value="DUF87"/>
    <property type="match status" value="1"/>
</dbReference>
<dbReference type="AlphaFoldDB" id="A0A133VKX1"/>